<gene>
    <name evidence="3" type="ORF">CONLIGDRAFT_308179</name>
</gene>
<keyword evidence="2" id="KW-1133">Transmembrane helix</keyword>
<accession>A0A1J7JU38</accession>
<name>A0A1J7JU38_9PEZI</name>
<sequence>MMVAASLMTTAMQSTAEEKSPSTSSSHKVTVLVGLSQWFAKLTAGFVVLSMIMLERKRRVPFDVEEEAVEVRRKHPMCTRVMIKVEA</sequence>
<feature type="transmembrane region" description="Helical" evidence="2">
    <location>
        <begin position="32"/>
        <end position="54"/>
    </location>
</feature>
<feature type="region of interest" description="Disordered" evidence="1">
    <location>
        <begin position="1"/>
        <end position="25"/>
    </location>
</feature>
<keyword evidence="2" id="KW-0812">Transmembrane</keyword>
<evidence type="ECO:0000256" key="1">
    <source>
        <dbReference type="SAM" id="MobiDB-lite"/>
    </source>
</evidence>
<reference evidence="3 4" key="1">
    <citation type="submission" date="2016-10" db="EMBL/GenBank/DDBJ databases">
        <title>Draft genome sequence of Coniochaeta ligniaria NRRL30616, a lignocellulolytic fungus for bioabatement of inhibitors in plant biomass hydrolysates.</title>
        <authorList>
            <consortium name="DOE Joint Genome Institute"/>
            <person name="Jimenez D.J."/>
            <person name="Hector R.E."/>
            <person name="Riley R."/>
            <person name="Sun H."/>
            <person name="Grigoriev I.V."/>
            <person name="Van Elsas J.D."/>
            <person name="Nichols N.N."/>
        </authorList>
    </citation>
    <scope>NUCLEOTIDE SEQUENCE [LARGE SCALE GENOMIC DNA]</scope>
    <source>
        <strain evidence="3 4">NRRL 30616</strain>
    </source>
</reference>
<evidence type="ECO:0000313" key="3">
    <source>
        <dbReference type="EMBL" id="OIW31258.1"/>
    </source>
</evidence>
<dbReference type="AlphaFoldDB" id="A0A1J7JU38"/>
<feature type="compositionally biased region" description="Polar residues" evidence="1">
    <location>
        <begin position="7"/>
        <end position="25"/>
    </location>
</feature>
<dbReference type="EMBL" id="KV875096">
    <property type="protein sequence ID" value="OIW31258.1"/>
    <property type="molecule type" value="Genomic_DNA"/>
</dbReference>
<proteinExistence type="predicted"/>
<protein>
    <submittedName>
        <fullName evidence="3">Uncharacterized protein</fullName>
    </submittedName>
</protein>
<dbReference type="InParanoid" id="A0A1J7JU38"/>
<keyword evidence="4" id="KW-1185">Reference proteome</keyword>
<evidence type="ECO:0000256" key="2">
    <source>
        <dbReference type="SAM" id="Phobius"/>
    </source>
</evidence>
<evidence type="ECO:0000313" key="4">
    <source>
        <dbReference type="Proteomes" id="UP000182658"/>
    </source>
</evidence>
<organism evidence="3 4">
    <name type="scientific">Coniochaeta ligniaria NRRL 30616</name>
    <dbReference type="NCBI Taxonomy" id="1408157"/>
    <lineage>
        <taxon>Eukaryota</taxon>
        <taxon>Fungi</taxon>
        <taxon>Dikarya</taxon>
        <taxon>Ascomycota</taxon>
        <taxon>Pezizomycotina</taxon>
        <taxon>Sordariomycetes</taxon>
        <taxon>Sordariomycetidae</taxon>
        <taxon>Coniochaetales</taxon>
        <taxon>Coniochaetaceae</taxon>
        <taxon>Coniochaeta</taxon>
    </lineage>
</organism>
<keyword evidence="2" id="KW-0472">Membrane</keyword>
<dbReference type="Proteomes" id="UP000182658">
    <property type="component" value="Unassembled WGS sequence"/>
</dbReference>